<dbReference type="PANTHER" id="PTHR43784:SF2">
    <property type="entry name" value="GDSL-LIKE LIPASE_ACYLHYDROLASE, PUTATIVE (AFU_ORTHOLOGUE AFUA_2G00820)-RELATED"/>
    <property type="match status" value="1"/>
</dbReference>
<comment type="caution">
    <text evidence="2">The sequence shown here is derived from an EMBL/GenBank/DDBJ whole genome shotgun (WGS) entry which is preliminary data.</text>
</comment>
<dbReference type="OrthoDB" id="1828825at2"/>
<keyword evidence="3" id="KW-1185">Reference proteome</keyword>
<proteinExistence type="predicted"/>
<protein>
    <recommendedName>
        <fullName evidence="1">SGNH hydrolase-type esterase domain-containing protein</fullName>
    </recommendedName>
</protein>
<dbReference type="InterPro" id="IPR013830">
    <property type="entry name" value="SGNH_hydro"/>
</dbReference>
<dbReference type="Pfam" id="PF13472">
    <property type="entry name" value="Lipase_GDSL_2"/>
    <property type="match status" value="1"/>
</dbReference>
<evidence type="ECO:0000313" key="3">
    <source>
        <dbReference type="Proteomes" id="UP000051500"/>
    </source>
</evidence>
<reference evidence="2 3" key="1">
    <citation type="journal article" date="2015" name="Genome Announc.">
        <title>Expanding the biotechnology potential of lactobacilli through comparative genomics of 213 strains and associated genera.</title>
        <authorList>
            <person name="Sun Z."/>
            <person name="Harris H.M."/>
            <person name="McCann A."/>
            <person name="Guo C."/>
            <person name="Argimon S."/>
            <person name="Zhang W."/>
            <person name="Yang X."/>
            <person name="Jeffery I.B."/>
            <person name="Cooney J.C."/>
            <person name="Kagawa T.F."/>
            <person name="Liu W."/>
            <person name="Song Y."/>
            <person name="Salvetti E."/>
            <person name="Wrobel A."/>
            <person name="Rasinkangas P."/>
            <person name="Parkhill J."/>
            <person name="Rea M.C."/>
            <person name="O'Sullivan O."/>
            <person name="Ritari J."/>
            <person name="Douillard F.P."/>
            <person name="Paul Ross R."/>
            <person name="Yang R."/>
            <person name="Briner A.E."/>
            <person name="Felis G.E."/>
            <person name="de Vos W.M."/>
            <person name="Barrangou R."/>
            <person name="Klaenhammer T.R."/>
            <person name="Caufield P.W."/>
            <person name="Cui Y."/>
            <person name="Zhang H."/>
            <person name="O'Toole P.W."/>
        </authorList>
    </citation>
    <scope>NUCLEOTIDE SEQUENCE [LARGE SCALE GENOMIC DNA]</scope>
    <source>
        <strain evidence="2 3">DSM 22408</strain>
    </source>
</reference>
<dbReference type="STRING" id="1122146.IV53_GL000107"/>
<dbReference type="EMBL" id="JQBZ01000016">
    <property type="protein sequence ID" value="KRN89389.1"/>
    <property type="molecule type" value="Genomic_DNA"/>
</dbReference>
<dbReference type="PANTHER" id="PTHR43784">
    <property type="entry name" value="GDSL-LIKE LIPASE/ACYLHYDROLASE, PUTATIVE (AFU_ORTHOLOGUE AFUA_2G00820)-RELATED"/>
    <property type="match status" value="1"/>
</dbReference>
<feature type="domain" description="SGNH hydrolase-type esterase" evidence="1">
    <location>
        <begin position="171"/>
        <end position="359"/>
    </location>
</feature>
<dbReference type="SUPFAM" id="SSF52266">
    <property type="entry name" value="SGNH hydrolase"/>
    <property type="match status" value="1"/>
</dbReference>
<gene>
    <name evidence="2" type="ORF">IV53_GL000107</name>
</gene>
<name>A0A0R2KT20_9LACO</name>
<dbReference type="Proteomes" id="UP000051500">
    <property type="component" value="Unassembled WGS sequence"/>
</dbReference>
<sequence>MQWQVNWEKKCNDYRQMAFKFAELTQVIKIKSSLTGEKIRLQLTNYYGVSDLTFQTVLVAKNSDFQAAQRLTYQGQTAITIPKGTSLLTDEISFPLTSGEDFYILMQAEKPQSYADVSSTFASEWENAALVRSCLKHPSLKVSSHFRKNWFSVGKVLILTEQQPQYVNVWGDSLIEMGFITQALRNLYLKQQPGEVVLKINGLSGNRYLYDALGRGIYQTFGSSLKSRFLNYMMATKEPEINLVMIGTNDLVFPPSVSAASQQVISEYMYVQTCRELSQRAPETLFTTILPVAAYLDKPTIQPEQIQTTAKLRQKINQALLKDRQLRVVDIQTNVSDVSQTSLLSVADFGDHLHVSQLGGELIAQTIQPVLTELLKHAAKNSCYTKAKTNLGKNG</sequence>
<dbReference type="Gene3D" id="3.40.50.1110">
    <property type="entry name" value="SGNH hydrolase"/>
    <property type="match status" value="1"/>
</dbReference>
<organism evidence="2 3">
    <name type="scientific">Ligilactobacillus ceti DSM 22408</name>
    <dbReference type="NCBI Taxonomy" id="1122146"/>
    <lineage>
        <taxon>Bacteria</taxon>
        <taxon>Bacillati</taxon>
        <taxon>Bacillota</taxon>
        <taxon>Bacilli</taxon>
        <taxon>Lactobacillales</taxon>
        <taxon>Lactobacillaceae</taxon>
        <taxon>Ligilactobacillus</taxon>
    </lineage>
</organism>
<dbReference type="PATRIC" id="fig|1122146.4.peg.109"/>
<dbReference type="RefSeq" id="WP_027106410.1">
    <property type="nucleotide sequence ID" value="NZ_AUHP01000012.1"/>
</dbReference>
<accession>A0A0R2KT20</accession>
<dbReference type="InterPro" id="IPR036514">
    <property type="entry name" value="SGNH_hydro_sf"/>
</dbReference>
<evidence type="ECO:0000313" key="2">
    <source>
        <dbReference type="EMBL" id="KRN89389.1"/>
    </source>
</evidence>
<dbReference type="eggNOG" id="COG2755">
    <property type="taxonomic scope" value="Bacteria"/>
</dbReference>
<evidence type="ECO:0000259" key="1">
    <source>
        <dbReference type="Pfam" id="PF13472"/>
    </source>
</evidence>
<dbReference type="AlphaFoldDB" id="A0A0R2KT20"/>
<dbReference type="InterPro" id="IPR053140">
    <property type="entry name" value="GDSL_Rv0518-like"/>
</dbReference>